<protein>
    <recommendedName>
        <fullName evidence="9">Protein translocase subunit SecD</fullName>
    </recommendedName>
</protein>
<feature type="domain" description="Protein translocase subunit SecDF P1" evidence="11">
    <location>
        <begin position="70"/>
        <end position="128"/>
    </location>
</feature>
<dbReference type="GO" id="GO:0065002">
    <property type="term" value="P:intracellular protein transmembrane transport"/>
    <property type="evidence" value="ECO:0007669"/>
    <property type="project" value="UniProtKB-UniRule"/>
</dbReference>
<dbReference type="InterPro" id="IPR055344">
    <property type="entry name" value="SecD_SecF_C_bact"/>
</dbReference>
<proteinExistence type="inferred from homology"/>
<keyword evidence="8 9" id="KW-0472">Membrane</keyword>
<dbReference type="GO" id="GO:0015450">
    <property type="term" value="F:protein-transporting ATPase activity"/>
    <property type="evidence" value="ECO:0007669"/>
    <property type="project" value="InterPro"/>
</dbReference>
<comment type="caution">
    <text evidence="13">The sequence shown here is derived from an EMBL/GenBank/DDBJ whole genome shotgun (WGS) entry which is preliminary data.</text>
</comment>
<sequence length="417" mass="45240">MKSFKANLIILIIILLVSSAAGIFIYPKWYGSKYKPWSLGLDLVGGTSLAYKIDLSEVDQSEYEAVVAGLREVIEKRVNLYGVAEPKITIAQKGGSYELLVDLAGVKDLKDAVRQIGETPRLDFREVSQDGENIIFTKTPLTGRYISGSSLEFGNLNEPIVSLKFNEEGAKIFEEITARNVGKPLAIFVDDQLTDAPRVNEKISGGKATISGGGEGFTVEGAKQLIQRLNAGALSAPISLTNQRTVSATAAQDALYKIIVAGAIGTGIVMLFMLAYYRLLGIFAVLALLIYTALTLAVFKSGALWLIPSFTMTLSGIAGFILSVGMAVDANILIFERTKEELRKGLIKTAAIEEGFKRAWLPIRDSNISTIITATILYFFTSSFVQGFALTLGIGVAVSMFSAIFVTRNMLKVFIRK</sequence>
<dbReference type="AlphaFoldDB" id="A0A2H0ALH8"/>
<dbReference type="PANTHER" id="PTHR30081:SF1">
    <property type="entry name" value="PROTEIN TRANSLOCASE SUBUNIT SECD"/>
    <property type="match status" value="1"/>
</dbReference>
<comment type="caution">
    <text evidence="9">Lacks conserved residue(s) required for the propagation of feature annotation.</text>
</comment>
<name>A0A2H0ALH8_9BACT</name>
<dbReference type="EMBL" id="PCSK01000022">
    <property type="protein sequence ID" value="PIP46262.1"/>
    <property type="molecule type" value="Genomic_DNA"/>
</dbReference>
<keyword evidence="3 9" id="KW-1003">Cell membrane</keyword>
<dbReference type="SUPFAM" id="SSF82866">
    <property type="entry name" value="Multidrug efflux transporter AcrB transmembrane domain"/>
    <property type="match status" value="1"/>
</dbReference>
<evidence type="ECO:0000256" key="2">
    <source>
        <dbReference type="ARBA" id="ARBA00022448"/>
    </source>
</evidence>
<feature type="domain" description="Protein export membrane protein SecD/SecF C-terminal" evidence="10">
    <location>
        <begin position="239"/>
        <end position="414"/>
    </location>
</feature>
<evidence type="ECO:0000256" key="6">
    <source>
        <dbReference type="ARBA" id="ARBA00022989"/>
    </source>
</evidence>
<dbReference type="Proteomes" id="UP000230007">
    <property type="component" value="Unassembled WGS sequence"/>
</dbReference>
<dbReference type="InterPro" id="IPR054384">
    <property type="entry name" value="SecDF_P1_head"/>
</dbReference>
<comment type="function">
    <text evidence="9">Part of the Sec protein translocase complex. Interacts with the SecYEG preprotein conducting channel. SecDF uses the proton motive force (PMF) to complete protein translocation after the ATP-dependent function of SecA.</text>
</comment>
<dbReference type="GO" id="GO:0006605">
    <property type="term" value="P:protein targeting"/>
    <property type="evidence" value="ECO:0007669"/>
    <property type="project" value="UniProtKB-UniRule"/>
</dbReference>
<comment type="subcellular location">
    <subcellularLocation>
        <location evidence="1 9">Cell membrane</location>
        <topology evidence="1 9">Multi-pass membrane protein</topology>
    </subcellularLocation>
</comment>
<feature type="domain" description="SecDF P1 head subdomain" evidence="12">
    <location>
        <begin position="129"/>
        <end position="236"/>
    </location>
</feature>
<dbReference type="Gene3D" id="1.20.1640.10">
    <property type="entry name" value="Multidrug efflux transporter AcrB transmembrane domain"/>
    <property type="match status" value="1"/>
</dbReference>
<evidence type="ECO:0000256" key="7">
    <source>
        <dbReference type="ARBA" id="ARBA00023010"/>
    </source>
</evidence>
<dbReference type="Pfam" id="PF22599">
    <property type="entry name" value="SecDF_P1_head"/>
    <property type="match status" value="1"/>
</dbReference>
<feature type="transmembrane region" description="Helical" evidence="9">
    <location>
        <begin position="391"/>
        <end position="411"/>
    </location>
</feature>
<dbReference type="PANTHER" id="PTHR30081">
    <property type="entry name" value="PROTEIN-EXPORT MEMBRANE PROTEIN SEC"/>
    <property type="match status" value="1"/>
</dbReference>
<dbReference type="GO" id="GO:0043952">
    <property type="term" value="P:protein transport by the Sec complex"/>
    <property type="evidence" value="ECO:0007669"/>
    <property type="project" value="UniProtKB-UniRule"/>
</dbReference>
<evidence type="ECO:0000259" key="11">
    <source>
        <dbReference type="Pfam" id="PF21760"/>
    </source>
</evidence>
<dbReference type="Gene3D" id="3.30.70.3220">
    <property type="match status" value="1"/>
</dbReference>
<evidence type="ECO:0000313" key="14">
    <source>
        <dbReference type="Proteomes" id="UP000230007"/>
    </source>
</evidence>
<evidence type="ECO:0000313" key="13">
    <source>
        <dbReference type="EMBL" id="PIP46262.1"/>
    </source>
</evidence>
<evidence type="ECO:0000259" key="10">
    <source>
        <dbReference type="Pfam" id="PF02355"/>
    </source>
</evidence>
<comment type="similarity">
    <text evidence="9">Belongs to the SecD/SecF family. SecD subfamily.</text>
</comment>
<keyword evidence="7 9" id="KW-0811">Translocation</keyword>
<dbReference type="HAMAP" id="MF_01463_B">
    <property type="entry name" value="SecD_B"/>
    <property type="match status" value="1"/>
</dbReference>
<evidence type="ECO:0000256" key="8">
    <source>
        <dbReference type="ARBA" id="ARBA00023136"/>
    </source>
</evidence>
<evidence type="ECO:0000256" key="5">
    <source>
        <dbReference type="ARBA" id="ARBA00022927"/>
    </source>
</evidence>
<keyword evidence="4 9" id="KW-0812">Transmembrane</keyword>
<evidence type="ECO:0000256" key="1">
    <source>
        <dbReference type="ARBA" id="ARBA00004651"/>
    </source>
</evidence>
<gene>
    <name evidence="9 13" type="primary">secD</name>
    <name evidence="13" type="ORF">COX15_01145</name>
</gene>
<dbReference type="NCBIfam" id="TIGR01129">
    <property type="entry name" value="secD"/>
    <property type="match status" value="1"/>
</dbReference>
<organism evidence="13 14">
    <name type="scientific">Candidatus Colwellbacteria bacterium CG23_combo_of_CG06-09_8_20_14_all_42_19</name>
    <dbReference type="NCBI Taxonomy" id="1974541"/>
    <lineage>
        <taxon>Bacteria</taxon>
        <taxon>Candidatus Colwelliibacteriota</taxon>
    </lineage>
</organism>
<evidence type="ECO:0000256" key="9">
    <source>
        <dbReference type="HAMAP-Rule" id="MF_01463"/>
    </source>
</evidence>
<dbReference type="InterPro" id="IPR048634">
    <property type="entry name" value="SecD_SecF_C"/>
</dbReference>
<dbReference type="Pfam" id="PF21760">
    <property type="entry name" value="SecD_1st"/>
    <property type="match status" value="1"/>
</dbReference>
<feature type="transmembrane region" description="Helical" evidence="9">
    <location>
        <begin position="305"/>
        <end position="334"/>
    </location>
</feature>
<feature type="transmembrane region" description="Helical" evidence="9">
    <location>
        <begin position="254"/>
        <end position="272"/>
    </location>
</feature>
<feature type="transmembrane region" description="Helical" evidence="9">
    <location>
        <begin position="279"/>
        <end position="299"/>
    </location>
</feature>
<reference evidence="13 14" key="1">
    <citation type="submission" date="2017-09" db="EMBL/GenBank/DDBJ databases">
        <title>Depth-based differentiation of microbial function through sediment-hosted aquifers and enrichment of novel symbionts in the deep terrestrial subsurface.</title>
        <authorList>
            <person name="Probst A.J."/>
            <person name="Ladd B."/>
            <person name="Jarett J.K."/>
            <person name="Geller-Mcgrath D.E."/>
            <person name="Sieber C.M."/>
            <person name="Emerson J.B."/>
            <person name="Anantharaman K."/>
            <person name="Thomas B.C."/>
            <person name="Malmstrom R."/>
            <person name="Stieglmeier M."/>
            <person name="Klingl A."/>
            <person name="Woyke T."/>
            <person name="Ryan C.M."/>
            <person name="Banfield J.F."/>
        </authorList>
    </citation>
    <scope>NUCLEOTIDE SEQUENCE [LARGE SCALE GENOMIC DNA]</scope>
    <source>
        <strain evidence="13">CG23_combo_of_CG06-09_8_20_14_all_42_19</strain>
    </source>
</reference>
<keyword evidence="5 9" id="KW-0653">Protein transport</keyword>
<comment type="subunit">
    <text evidence="9">Forms a complex with SecF. Part of the essential Sec protein translocation apparatus which comprises SecA, SecYEG and auxiliary proteins SecDF. Other proteins may also be involved.</text>
</comment>
<accession>A0A2H0ALH8</accession>
<dbReference type="InterPro" id="IPR022813">
    <property type="entry name" value="SecD/SecF_arch_bac"/>
</dbReference>
<dbReference type="InterPro" id="IPR005791">
    <property type="entry name" value="SecD"/>
</dbReference>
<evidence type="ECO:0000256" key="4">
    <source>
        <dbReference type="ARBA" id="ARBA00022692"/>
    </source>
</evidence>
<dbReference type="GO" id="GO:0005886">
    <property type="term" value="C:plasma membrane"/>
    <property type="evidence" value="ECO:0007669"/>
    <property type="project" value="UniProtKB-SubCell"/>
</dbReference>
<keyword evidence="2 9" id="KW-0813">Transport</keyword>
<keyword evidence="6 9" id="KW-1133">Transmembrane helix</keyword>
<evidence type="ECO:0000259" key="12">
    <source>
        <dbReference type="Pfam" id="PF22599"/>
    </source>
</evidence>
<dbReference type="NCBIfam" id="TIGR00916">
    <property type="entry name" value="2A0604s01"/>
    <property type="match status" value="1"/>
</dbReference>
<dbReference type="InterPro" id="IPR048631">
    <property type="entry name" value="SecD_1st"/>
</dbReference>
<dbReference type="Pfam" id="PF02355">
    <property type="entry name" value="SecD_SecF_C"/>
    <property type="match status" value="1"/>
</dbReference>
<evidence type="ECO:0000256" key="3">
    <source>
        <dbReference type="ARBA" id="ARBA00022475"/>
    </source>
</evidence>